<proteinExistence type="predicted"/>
<dbReference type="Proteomes" id="UP000266673">
    <property type="component" value="Unassembled WGS sequence"/>
</dbReference>
<sequence length="120" mass="13973">MPAHQKEFEGIYEQAVQNYKEKHSITITNREIRDQINRKVGQKIAINFLTNYKMGKNPREIAKVLDYCRGFMKMESELQGDKMWQVINEAIQDTLQQLPENPEGIPKEITNILPFNLPGP</sequence>
<evidence type="ECO:0000313" key="2">
    <source>
        <dbReference type="Proteomes" id="UP000266673"/>
    </source>
</evidence>
<name>A0A397UYH6_9GLOM</name>
<organism evidence="1 2">
    <name type="scientific">Gigaspora rosea</name>
    <dbReference type="NCBI Taxonomy" id="44941"/>
    <lineage>
        <taxon>Eukaryota</taxon>
        <taxon>Fungi</taxon>
        <taxon>Fungi incertae sedis</taxon>
        <taxon>Mucoromycota</taxon>
        <taxon>Glomeromycotina</taxon>
        <taxon>Glomeromycetes</taxon>
        <taxon>Diversisporales</taxon>
        <taxon>Gigasporaceae</taxon>
        <taxon>Gigaspora</taxon>
    </lineage>
</organism>
<protein>
    <submittedName>
        <fullName evidence="1">Uncharacterized protein</fullName>
    </submittedName>
</protein>
<reference evidence="1 2" key="1">
    <citation type="submission" date="2018-06" db="EMBL/GenBank/DDBJ databases">
        <title>Comparative genomics reveals the genomic features of Rhizophagus irregularis, R. cerebriforme, R. diaphanum and Gigaspora rosea, and their symbiotic lifestyle signature.</title>
        <authorList>
            <person name="Morin E."/>
            <person name="San Clemente H."/>
            <person name="Chen E.C.H."/>
            <person name="De La Providencia I."/>
            <person name="Hainaut M."/>
            <person name="Kuo A."/>
            <person name="Kohler A."/>
            <person name="Murat C."/>
            <person name="Tang N."/>
            <person name="Roy S."/>
            <person name="Loubradou J."/>
            <person name="Henrissat B."/>
            <person name="Grigoriev I.V."/>
            <person name="Corradi N."/>
            <person name="Roux C."/>
            <person name="Martin F.M."/>
        </authorList>
    </citation>
    <scope>NUCLEOTIDE SEQUENCE [LARGE SCALE GENOMIC DNA]</scope>
    <source>
        <strain evidence="1 2">DAOM 194757</strain>
    </source>
</reference>
<comment type="caution">
    <text evidence="1">The sequence shown here is derived from an EMBL/GenBank/DDBJ whole genome shotgun (WGS) entry which is preliminary data.</text>
</comment>
<accession>A0A397UYH6</accession>
<keyword evidence="2" id="KW-1185">Reference proteome</keyword>
<dbReference type="AlphaFoldDB" id="A0A397UYH6"/>
<evidence type="ECO:0000313" key="1">
    <source>
        <dbReference type="EMBL" id="RIB15205.1"/>
    </source>
</evidence>
<gene>
    <name evidence="1" type="ORF">C2G38_2192983</name>
</gene>
<dbReference type="OrthoDB" id="10439228at2759"/>
<dbReference type="EMBL" id="QKWP01000763">
    <property type="protein sequence ID" value="RIB15205.1"/>
    <property type="molecule type" value="Genomic_DNA"/>
</dbReference>